<dbReference type="Proteomes" id="UP000694865">
    <property type="component" value="Unplaced"/>
</dbReference>
<dbReference type="GeneID" id="100372743"/>
<dbReference type="Pfam" id="PF15052">
    <property type="entry name" value="TMEM169"/>
    <property type="match status" value="1"/>
</dbReference>
<accession>A0ABM0GZ65</accession>
<name>A0ABM0GZ65_SACKO</name>
<feature type="region of interest" description="Disordered" evidence="1">
    <location>
        <begin position="1"/>
        <end position="43"/>
    </location>
</feature>
<feature type="transmembrane region" description="Helical" evidence="2">
    <location>
        <begin position="177"/>
        <end position="208"/>
    </location>
</feature>
<organism evidence="3 4">
    <name type="scientific">Saccoglossus kowalevskii</name>
    <name type="common">Acorn worm</name>
    <dbReference type="NCBI Taxonomy" id="10224"/>
    <lineage>
        <taxon>Eukaryota</taxon>
        <taxon>Metazoa</taxon>
        <taxon>Hemichordata</taxon>
        <taxon>Enteropneusta</taxon>
        <taxon>Harrimaniidae</taxon>
        <taxon>Saccoglossus</taxon>
    </lineage>
</organism>
<evidence type="ECO:0000313" key="4">
    <source>
        <dbReference type="RefSeq" id="XP_002740626.2"/>
    </source>
</evidence>
<dbReference type="InterPro" id="IPR029386">
    <property type="entry name" value="TMEM169"/>
</dbReference>
<dbReference type="PANTHER" id="PTHR31777:SF0">
    <property type="entry name" value="TRANSMEMBRANE PROTEIN 169"/>
    <property type="match status" value="1"/>
</dbReference>
<keyword evidence="2" id="KW-0812">Transmembrane</keyword>
<feature type="compositionally biased region" description="Basic and acidic residues" evidence="1">
    <location>
        <begin position="7"/>
        <end position="43"/>
    </location>
</feature>
<dbReference type="PANTHER" id="PTHR31777">
    <property type="entry name" value="TRANSMEMBRANE PROTEIN 169"/>
    <property type="match status" value="1"/>
</dbReference>
<gene>
    <name evidence="4" type="primary">LOC100372743</name>
</gene>
<dbReference type="RefSeq" id="XP_002740626.2">
    <property type="nucleotide sequence ID" value="XM_002740580.2"/>
</dbReference>
<evidence type="ECO:0000256" key="1">
    <source>
        <dbReference type="SAM" id="MobiDB-lite"/>
    </source>
</evidence>
<keyword evidence="2" id="KW-0472">Membrane</keyword>
<evidence type="ECO:0000313" key="3">
    <source>
        <dbReference type="Proteomes" id="UP000694865"/>
    </source>
</evidence>
<protein>
    <submittedName>
        <fullName evidence="4">Transmembrane protein 169-like</fullName>
    </submittedName>
</protein>
<keyword evidence="2" id="KW-1133">Transmembrane helix</keyword>
<reference evidence="4" key="1">
    <citation type="submission" date="2025-08" db="UniProtKB">
        <authorList>
            <consortium name="RefSeq"/>
        </authorList>
    </citation>
    <scope>IDENTIFICATION</scope>
    <source>
        <tissue evidence="4">Testes</tissue>
    </source>
</reference>
<proteinExistence type="predicted"/>
<feature type="transmembrane region" description="Helical" evidence="2">
    <location>
        <begin position="136"/>
        <end position="157"/>
    </location>
</feature>
<keyword evidence="3" id="KW-1185">Reference proteome</keyword>
<sequence>MPANMPKAHEKTRHMDDQDKNLKKEQENISNEERSQKLEPVEETDVHLLQQGTREKLNDCCHDDERHMTRSRDTLNTTTSSIGSKKITLTGTIRRGKNSTDNNIIQVTLSEEQLELMKDNHAQNDCVWGVDRGLHVLLFSLICIPFSFIASFVFAGYQGTLTWYSIFLYYYDEKTILHKIFICPVLILFFPPVIVVLTLGISLYAMVIQVSWFFSSWRRDFFDFEKGFYGWLCHKLNLEDCCAYDVVEVSAEVTMDASDNENDFQTLEASHNVNSQLFSNKNVIEVKKTSET</sequence>
<evidence type="ECO:0000256" key="2">
    <source>
        <dbReference type="SAM" id="Phobius"/>
    </source>
</evidence>